<reference evidence="8" key="3">
    <citation type="journal article" date="2017" name="Nature">
        <title>Genome sequence of the progenitor of the wheat D genome Aegilops tauschii.</title>
        <authorList>
            <person name="Luo M.C."/>
            <person name="Gu Y.Q."/>
            <person name="Puiu D."/>
            <person name="Wang H."/>
            <person name="Twardziok S.O."/>
            <person name="Deal K.R."/>
            <person name="Huo N."/>
            <person name="Zhu T."/>
            <person name="Wang L."/>
            <person name="Wang Y."/>
            <person name="McGuire P.E."/>
            <person name="Liu S."/>
            <person name="Long H."/>
            <person name="Ramasamy R.K."/>
            <person name="Rodriguez J.C."/>
            <person name="Van S.L."/>
            <person name="Yuan L."/>
            <person name="Wang Z."/>
            <person name="Xia Z."/>
            <person name="Xiao L."/>
            <person name="Anderson O.D."/>
            <person name="Ouyang S."/>
            <person name="Liang Y."/>
            <person name="Zimin A.V."/>
            <person name="Pertea G."/>
            <person name="Qi P."/>
            <person name="Bennetzen J.L."/>
            <person name="Dai X."/>
            <person name="Dawson M.W."/>
            <person name="Muller H.G."/>
            <person name="Kugler K."/>
            <person name="Rivarola-Duarte L."/>
            <person name="Spannagl M."/>
            <person name="Mayer K.F.X."/>
            <person name="Lu F.H."/>
            <person name="Bevan M.W."/>
            <person name="Leroy P."/>
            <person name="Li P."/>
            <person name="You F.M."/>
            <person name="Sun Q."/>
            <person name="Liu Z."/>
            <person name="Lyons E."/>
            <person name="Wicker T."/>
            <person name="Salzberg S.L."/>
            <person name="Devos K.M."/>
            <person name="Dvorak J."/>
        </authorList>
    </citation>
    <scope>NUCLEOTIDE SEQUENCE [LARGE SCALE GENOMIC DNA]</scope>
    <source>
        <strain evidence="8">cv. AL8/78</strain>
    </source>
</reference>
<feature type="signal peptide" evidence="6">
    <location>
        <begin position="1"/>
        <end position="27"/>
    </location>
</feature>
<reference evidence="8" key="4">
    <citation type="submission" date="2019-03" db="UniProtKB">
        <authorList>
            <consortium name="EnsemblPlants"/>
        </authorList>
    </citation>
    <scope>IDENTIFICATION</scope>
</reference>
<dbReference type="EnsemblPlants" id="AET1Gv20284600.11">
    <property type="protein sequence ID" value="AET1Gv20284600.11"/>
    <property type="gene ID" value="AET1Gv20284600"/>
</dbReference>
<dbReference type="Gramene" id="AET1Gv20284600.11">
    <property type="protein sequence ID" value="AET1Gv20284600.11"/>
    <property type="gene ID" value="AET1Gv20284600"/>
</dbReference>
<evidence type="ECO:0000313" key="9">
    <source>
        <dbReference type="Proteomes" id="UP000015105"/>
    </source>
</evidence>
<evidence type="ECO:0000256" key="2">
    <source>
        <dbReference type="ARBA" id="ARBA00022614"/>
    </source>
</evidence>
<comment type="subcellular location">
    <subcellularLocation>
        <location evidence="1">Membrane</location>
    </subcellularLocation>
</comment>
<keyword evidence="3 6" id="KW-0732">Signal</keyword>
<dbReference type="GO" id="GO:0016020">
    <property type="term" value="C:membrane"/>
    <property type="evidence" value="ECO:0007669"/>
    <property type="project" value="UniProtKB-SubCell"/>
</dbReference>
<keyword evidence="2" id="KW-0433">Leucine-rich repeat</keyword>
<keyword evidence="5" id="KW-0472">Membrane</keyword>
<proteinExistence type="predicted"/>
<feature type="domain" description="Leucine-rich repeat-containing N-terminal plant-type" evidence="7">
    <location>
        <begin position="45"/>
        <end position="84"/>
    </location>
</feature>
<dbReference type="InterPro" id="IPR001611">
    <property type="entry name" value="Leu-rich_rpt"/>
</dbReference>
<feature type="chain" id="PRO_5019003118" description="Leucine-rich repeat-containing N-terminal plant-type domain-containing protein" evidence="6">
    <location>
        <begin position="28"/>
        <end position="224"/>
    </location>
</feature>
<reference evidence="9" key="1">
    <citation type="journal article" date="2014" name="Science">
        <title>Ancient hybridizations among the ancestral genomes of bread wheat.</title>
        <authorList>
            <consortium name="International Wheat Genome Sequencing Consortium,"/>
            <person name="Marcussen T."/>
            <person name="Sandve S.R."/>
            <person name="Heier L."/>
            <person name="Spannagl M."/>
            <person name="Pfeifer M."/>
            <person name="Jakobsen K.S."/>
            <person name="Wulff B.B."/>
            <person name="Steuernagel B."/>
            <person name="Mayer K.F."/>
            <person name="Olsen O.A."/>
        </authorList>
    </citation>
    <scope>NUCLEOTIDE SEQUENCE [LARGE SCALE GENOMIC DNA]</scope>
    <source>
        <strain evidence="9">cv. AL8/78</strain>
    </source>
</reference>
<dbReference type="SUPFAM" id="SSF52058">
    <property type="entry name" value="L domain-like"/>
    <property type="match status" value="1"/>
</dbReference>
<dbReference type="Gene3D" id="3.80.10.10">
    <property type="entry name" value="Ribonuclease Inhibitor"/>
    <property type="match status" value="1"/>
</dbReference>
<dbReference type="Proteomes" id="UP000015105">
    <property type="component" value="Chromosome 1D"/>
</dbReference>
<evidence type="ECO:0000256" key="4">
    <source>
        <dbReference type="ARBA" id="ARBA00022737"/>
    </source>
</evidence>
<dbReference type="AlphaFoldDB" id="A0A452Y422"/>
<dbReference type="FunFam" id="3.80.10.10:FF:000400">
    <property type="entry name" value="Nuclear pore complex protein NUP107"/>
    <property type="match status" value="1"/>
</dbReference>
<sequence>AAMGGRGASWGVIRAAAVLALAVAVLGRVVASASSRAEHVTSRAEELEALMAIKAALHDPDGILGDWIVTAGRHRCRWTGVTCSVGRIDSLQLQHMGLAGTLSPAIGKLQRLRNLLLHHNSISGPIPDAIGGLPLLRHLSLSNNQLCGTIPDSLINSSSLFIMDLSFNNLSGTVQAFNIRNVLVSGNPLLRYPGCGGSCAASTVLQEEITVPALDPPSKTLLFF</sequence>
<name>A0A452Y422_AEGTS</name>
<dbReference type="Pfam" id="PF13855">
    <property type="entry name" value="LRR_8"/>
    <property type="match status" value="1"/>
</dbReference>
<protein>
    <recommendedName>
        <fullName evidence="7">Leucine-rich repeat-containing N-terminal plant-type domain-containing protein</fullName>
    </recommendedName>
</protein>
<evidence type="ECO:0000256" key="3">
    <source>
        <dbReference type="ARBA" id="ARBA00022729"/>
    </source>
</evidence>
<keyword evidence="4" id="KW-0677">Repeat</keyword>
<evidence type="ECO:0000259" key="7">
    <source>
        <dbReference type="Pfam" id="PF08263"/>
    </source>
</evidence>
<accession>A0A452Y422</accession>
<evidence type="ECO:0000313" key="8">
    <source>
        <dbReference type="EnsemblPlants" id="AET1Gv20284600.11"/>
    </source>
</evidence>
<dbReference type="InterPro" id="IPR032675">
    <property type="entry name" value="LRR_dom_sf"/>
</dbReference>
<evidence type="ECO:0000256" key="1">
    <source>
        <dbReference type="ARBA" id="ARBA00004370"/>
    </source>
</evidence>
<keyword evidence="9" id="KW-1185">Reference proteome</keyword>
<reference evidence="9" key="2">
    <citation type="journal article" date="2017" name="Nat. Plants">
        <title>The Aegilops tauschii genome reveals multiple impacts of transposons.</title>
        <authorList>
            <person name="Zhao G."/>
            <person name="Zou C."/>
            <person name="Li K."/>
            <person name="Wang K."/>
            <person name="Li T."/>
            <person name="Gao L."/>
            <person name="Zhang X."/>
            <person name="Wang H."/>
            <person name="Yang Z."/>
            <person name="Liu X."/>
            <person name="Jiang W."/>
            <person name="Mao L."/>
            <person name="Kong X."/>
            <person name="Jiao Y."/>
            <person name="Jia J."/>
        </authorList>
    </citation>
    <scope>NUCLEOTIDE SEQUENCE [LARGE SCALE GENOMIC DNA]</scope>
    <source>
        <strain evidence="9">cv. AL8/78</strain>
    </source>
</reference>
<evidence type="ECO:0000256" key="6">
    <source>
        <dbReference type="SAM" id="SignalP"/>
    </source>
</evidence>
<reference evidence="8" key="5">
    <citation type="journal article" date="2021" name="G3 (Bethesda)">
        <title>Aegilops tauschii genome assembly Aet v5.0 features greater sequence contiguity and improved annotation.</title>
        <authorList>
            <person name="Wang L."/>
            <person name="Zhu T."/>
            <person name="Rodriguez J.C."/>
            <person name="Deal K.R."/>
            <person name="Dubcovsky J."/>
            <person name="McGuire P.E."/>
            <person name="Lux T."/>
            <person name="Spannagl M."/>
            <person name="Mayer K.F.X."/>
            <person name="Baldrich P."/>
            <person name="Meyers B.C."/>
            <person name="Huo N."/>
            <person name="Gu Y.Q."/>
            <person name="Zhou H."/>
            <person name="Devos K.M."/>
            <person name="Bennetzen J.L."/>
            <person name="Unver T."/>
            <person name="Budak H."/>
            <person name="Gulick P.J."/>
            <person name="Galiba G."/>
            <person name="Kalapos B."/>
            <person name="Nelson D.R."/>
            <person name="Li P."/>
            <person name="You F.M."/>
            <person name="Luo M.C."/>
            <person name="Dvorak J."/>
        </authorList>
    </citation>
    <scope>NUCLEOTIDE SEQUENCE [LARGE SCALE GENOMIC DNA]</scope>
    <source>
        <strain evidence="8">cv. AL8/78</strain>
    </source>
</reference>
<evidence type="ECO:0000256" key="5">
    <source>
        <dbReference type="ARBA" id="ARBA00023136"/>
    </source>
</evidence>
<organism evidence="8 9">
    <name type="scientific">Aegilops tauschii subsp. strangulata</name>
    <name type="common">Goatgrass</name>
    <dbReference type="NCBI Taxonomy" id="200361"/>
    <lineage>
        <taxon>Eukaryota</taxon>
        <taxon>Viridiplantae</taxon>
        <taxon>Streptophyta</taxon>
        <taxon>Embryophyta</taxon>
        <taxon>Tracheophyta</taxon>
        <taxon>Spermatophyta</taxon>
        <taxon>Magnoliopsida</taxon>
        <taxon>Liliopsida</taxon>
        <taxon>Poales</taxon>
        <taxon>Poaceae</taxon>
        <taxon>BOP clade</taxon>
        <taxon>Pooideae</taxon>
        <taxon>Triticodae</taxon>
        <taxon>Triticeae</taxon>
        <taxon>Triticinae</taxon>
        <taxon>Aegilops</taxon>
    </lineage>
</organism>
<dbReference type="InterPro" id="IPR013210">
    <property type="entry name" value="LRR_N_plant-typ"/>
</dbReference>
<dbReference type="Pfam" id="PF08263">
    <property type="entry name" value="LRRNT_2"/>
    <property type="match status" value="1"/>
</dbReference>
<dbReference type="PANTHER" id="PTHR47988">
    <property type="entry name" value="SOMATIC EMBRYOGENESIS RECEPTOR KINASE 1"/>
    <property type="match status" value="1"/>
</dbReference>